<protein>
    <submittedName>
        <fullName evidence="2">MSHA biogenesis protein MshA</fullName>
    </submittedName>
</protein>
<proteinExistence type="predicted"/>
<dbReference type="InterPro" id="IPR012902">
    <property type="entry name" value="N_methyl_site"/>
</dbReference>
<dbReference type="NCBIfam" id="TIGR02532">
    <property type="entry name" value="IV_pilin_GFxxxE"/>
    <property type="match status" value="1"/>
</dbReference>
<keyword evidence="1" id="KW-1133">Transmembrane helix</keyword>
<dbReference type="OrthoDB" id="5902365at2"/>
<name>A0A432WV24_9GAMM</name>
<dbReference type="Proteomes" id="UP000286934">
    <property type="component" value="Unassembled WGS sequence"/>
</dbReference>
<gene>
    <name evidence="2" type="ORF">CWE13_06500</name>
</gene>
<dbReference type="SUPFAM" id="SSF54523">
    <property type="entry name" value="Pili subunits"/>
    <property type="match status" value="1"/>
</dbReference>
<keyword evidence="1" id="KW-0472">Membrane</keyword>
<dbReference type="PROSITE" id="PS00409">
    <property type="entry name" value="PROKAR_NTER_METHYL"/>
    <property type="match status" value="1"/>
</dbReference>
<dbReference type="InterPro" id="IPR045584">
    <property type="entry name" value="Pilin-like"/>
</dbReference>
<dbReference type="Gene3D" id="3.30.700.10">
    <property type="entry name" value="Glycoprotein, Type 4 Pilin"/>
    <property type="match status" value="1"/>
</dbReference>
<comment type="caution">
    <text evidence="2">The sequence shown here is derived from an EMBL/GenBank/DDBJ whole genome shotgun (WGS) entry which is preliminary data.</text>
</comment>
<dbReference type="Pfam" id="PF07963">
    <property type="entry name" value="N_methyl"/>
    <property type="match status" value="1"/>
</dbReference>
<evidence type="ECO:0000313" key="2">
    <source>
        <dbReference type="EMBL" id="RUO37599.1"/>
    </source>
</evidence>
<feature type="transmembrane region" description="Helical" evidence="1">
    <location>
        <begin position="12"/>
        <end position="31"/>
    </location>
</feature>
<reference evidence="3" key="1">
    <citation type="journal article" date="2018" name="Front. Microbiol.">
        <title>Genome-Based Analysis Reveals the Taxonomy and Diversity of the Family Idiomarinaceae.</title>
        <authorList>
            <person name="Liu Y."/>
            <person name="Lai Q."/>
            <person name="Shao Z."/>
        </authorList>
    </citation>
    <scope>NUCLEOTIDE SEQUENCE [LARGE SCALE GENOMIC DNA]</scope>
    <source>
        <strain evidence="3">AIS</strain>
    </source>
</reference>
<evidence type="ECO:0000313" key="3">
    <source>
        <dbReference type="Proteomes" id="UP000286934"/>
    </source>
</evidence>
<keyword evidence="3" id="KW-1185">Reference proteome</keyword>
<organism evidence="2 3">
    <name type="scientific">Aliidiomarina shirensis</name>
    <dbReference type="NCBI Taxonomy" id="1048642"/>
    <lineage>
        <taxon>Bacteria</taxon>
        <taxon>Pseudomonadati</taxon>
        <taxon>Pseudomonadota</taxon>
        <taxon>Gammaproteobacteria</taxon>
        <taxon>Alteromonadales</taxon>
        <taxon>Idiomarinaceae</taxon>
        <taxon>Aliidiomarina</taxon>
    </lineage>
</organism>
<dbReference type="AlphaFoldDB" id="A0A432WV24"/>
<dbReference type="RefSeq" id="WP_126806973.1">
    <property type="nucleotide sequence ID" value="NZ_PIPP01000002.1"/>
</dbReference>
<dbReference type="EMBL" id="PIPP01000002">
    <property type="protein sequence ID" value="RUO37599.1"/>
    <property type="molecule type" value="Genomic_DNA"/>
</dbReference>
<accession>A0A432WV24</accession>
<sequence length="173" mass="18062">MKQQKGFTLIELIIVIIILGILAVTAAPRFFNFATDARISTLQGVEGSINGAAGIVYGKSVVAGTERSSSGTAEGVTTAYGYPTADTDGIIAALSLSDDWTNAAVTNVTADGDAADVPAIAIYNSALDTTDWEFDADETLSGCFVVYVEGYNSDATPAVEIEIYATQRVTDLC</sequence>
<evidence type="ECO:0000256" key="1">
    <source>
        <dbReference type="SAM" id="Phobius"/>
    </source>
</evidence>
<keyword evidence="1" id="KW-0812">Transmembrane</keyword>